<evidence type="ECO:0000313" key="1">
    <source>
        <dbReference type="EMBL" id="KAJ0027219.1"/>
    </source>
</evidence>
<dbReference type="EMBL" id="CM047744">
    <property type="protein sequence ID" value="KAJ0027219.1"/>
    <property type="molecule type" value="Genomic_DNA"/>
</dbReference>
<dbReference type="Proteomes" id="UP001163603">
    <property type="component" value="Chromosome 9"/>
</dbReference>
<sequence>MQPKINSFFKPSSSSSSLPEPKSQDPTPIPEEEDDELAIWEKKQHVFVNTYKRRAKKFDGAPFEGGRSEVNERSNFDISKEPESLDLSLKPQLTACGRTLNKKRSYAQFHLELGQSDFFLHICSTCGIQYAAGDEEDEKDHKTFHKNYTHGVQFKGWRNERVVHMPSVERGHIVLVLDCDSPAQRNKVQEVVKMMEIELGEGWIFHKLCKVYLFISSQRVAGCLIAEPIREAFKVLSCSVGKRTDDTNTRETRSNSTTLQFGKIILQREVMKRTPSVNCPDLLNGNHNGAIVCEKEAIPAVCGIRAIWVTPSNRRKGIATQLLDAVRRSFCMGFILEKSKLAFSQPSVSGTALASNYFDAETFLVYKAEESGC</sequence>
<accession>A0ACC0Y0N5</accession>
<protein>
    <submittedName>
        <fullName evidence="1">Uncharacterized protein</fullName>
    </submittedName>
</protein>
<reference evidence="2" key="1">
    <citation type="journal article" date="2023" name="G3 (Bethesda)">
        <title>Genome assembly and association tests identify interacting loci associated with vigor, precocity, and sex in interspecific pistachio rootstocks.</title>
        <authorList>
            <person name="Palmer W."/>
            <person name="Jacygrad E."/>
            <person name="Sagayaradj S."/>
            <person name="Cavanaugh K."/>
            <person name="Han R."/>
            <person name="Bertier L."/>
            <person name="Beede B."/>
            <person name="Kafkas S."/>
            <person name="Golino D."/>
            <person name="Preece J."/>
            <person name="Michelmore R."/>
        </authorList>
    </citation>
    <scope>NUCLEOTIDE SEQUENCE [LARGE SCALE GENOMIC DNA]</scope>
</reference>
<gene>
    <name evidence="1" type="ORF">Pint_36178</name>
</gene>
<proteinExistence type="predicted"/>
<keyword evidence="2" id="KW-1185">Reference proteome</keyword>
<evidence type="ECO:0000313" key="2">
    <source>
        <dbReference type="Proteomes" id="UP001163603"/>
    </source>
</evidence>
<comment type="caution">
    <text evidence="1">The sequence shown here is derived from an EMBL/GenBank/DDBJ whole genome shotgun (WGS) entry which is preliminary data.</text>
</comment>
<organism evidence="1 2">
    <name type="scientific">Pistacia integerrima</name>
    <dbReference type="NCBI Taxonomy" id="434235"/>
    <lineage>
        <taxon>Eukaryota</taxon>
        <taxon>Viridiplantae</taxon>
        <taxon>Streptophyta</taxon>
        <taxon>Embryophyta</taxon>
        <taxon>Tracheophyta</taxon>
        <taxon>Spermatophyta</taxon>
        <taxon>Magnoliopsida</taxon>
        <taxon>eudicotyledons</taxon>
        <taxon>Gunneridae</taxon>
        <taxon>Pentapetalae</taxon>
        <taxon>rosids</taxon>
        <taxon>malvids</taxon>
        <taxon>Sapindales</taxon>
        <taxon>Anacardiaceae</taxon>
        <taxon>Pistacia</taxon>
    </lineage>
</organism>
<name>A0ACC0Y0N5_9ROSI</name>